<keyword evidence="8" id="KW-0597">Phosphoprotein</keyword>
<keyword evidence="2" id="KW-0723">Serine/threonine-protein kinase</keyword>
<dbReference type="EC" id="2.7.11.1" evidence="1"/>
<evidence type="ECO:0000256" key="3">
    <source>
        <dbReference type="ARBA" id="ARBA00022679"/>
    </source>
</evidence>
<evidence type="ECO:0000256" key="10">
    <source>
        <dbReference type="PROSITE-ProRule" id="PRU10141"/>
    </source>
</evidence>
<evidence type="ECO:0000313" key="14">
    <source>
        <dbReference type="Proteomes" id="UP000231019"/>
    </source>
</evidence>
<dbReference type="SUPFAM" id="SSF101898">
    <property type="entry name" value="NHL repeat"/>
    <property type="match status" value="1"/>
</dbReference>
<evidence type="ECO:0000256" key="2">
    <source>
        <dbReference type="ARBA" id="ARBA00022527"/>
    </source>
</evidence>
<dbReference type="GO" id="GO:0004674">
    <property type="term" value="F:protein serine/threonine kinase activity"/>
    <property type="evidence" value="ECO:0007669"/>
    <property type="project" value="UniProtKB-KW"/>
</dbReference>
<feature type="repeat" description="NHL" evidence="9">
    <location>
        <begin position="720"/>
        <end position="759"/>
    </location>
</feature>
<keyword evidence="4" id="KW-0677">Repeat</keyword>
<evidence type="ECO:0000256" key="4">
    <source>
        <dbReference type="ARBA" id="ARBA00022737"/>
    </source>
</evidence>
<feature type="binding site" evidence="10">
    <location>
        <position position="46"/>
    </location>
    <ligand>
        <name>ATP</name>
        <dbReference type="ChEBI" id="CHEBI:30616"/>
    </ligand>
</feature>
<dbReference type="InterPro" id="IPR011009">
    <property type="entry name" value="Kinase-like_dom_sf"/>
</dbReference>
<dbReference type="InterPro" id="IPR011006">
    <property type="entry name" value="CheY-like_superfamily"/>
</dbReference>
<evidence type="ECO:0000256" key="9">
    <source>
        <dbReference type="PROSITE-ProRule" id="PRU00504"/>
    </source>
</evidence>
<reference evidence="13 14" key="1">
    <citation type="submission" date="2017-09" db="EMBL/GenBank/DDBJ databases">
        <title>Depth-based differentiation of microbial function through sediment-hosted aquifers and enrichment of novel symbionts in the deep terrestrial subsurface.</title>
        <authorList>
            <person name="Probst A.J."/>
            <person name="Ladd B."/>
            <person name="Jarett J.K."/>
            <person name="Geller-Mcgrath D.E."/>
            <person name="Sieber C.M."/>
            <person name="Emerson J.B."/>
            <person name="Anantharaman K."/>
            <person name="Thomas B.C."/>
            <person name="Malmstrom R."/>
            <person name="Stieglmeier M."/>
            <person name="Klingl A."/>
            <person name="Woyke T."/>
            <person name="Ryan C.M."/>
            <person name="Banfield J.F."/>
        </authorList>
    </citation>
    <scope>NUCLEOTIDE SEQUENCE [LARGE SCALE GENOMIC DNA]</scope>
    <source>
        <strain evidence="13">CG17_big_fil_post_rev_8_21_14_2_50_48_46</strain>
    </source>
</reference>
<feature type="modified residue" description="4-aspartylphosphate" evidence="8">
    <location>
        <position position="383"/>
    </location>
</feature>
<evidence type="ECO:0000256" key="7">
    <source>
        <dbReference type="ARBA" id="ARBA00022840"/>
    </source>
</evidence>
<dbReference type="InterPro" id="IPR000719">
    <property type="entry name" value="Prot_kinase_dom"/>
</dbReference>
<dbReference type="CDD" id="cd05819">
    <property type="entry name" value="NHL"/>
    <property type="match status" value="1"/>
</dbReference>
<evidence type="ECO:0000313" key="13">
    <source>
        <dbReference type="EMBL" id="PIW15627.1"/>
    </source>
</evidence>
<organism evidence="13 14">
    <name type="scientific">bacterium (Candidatus Blackallbacteria) CG17_big_fil_post_rev_8_21_14_2_50_48_46</name>
    <dbReference type="NCBI Taxonomy" id="2014261"/>
    <lineage>
        <taxon>Bacteria</taxon>
        <taxon>Candidatus Blackallbacteria</taxon>
    </lineage>
</organism>
<sequence length="765" mass="85548">MSDENTSLIGALVLGKYRVIREIGRGGMGLVYLAEDIRLGREVALKELVLSRTIQGRDREDVISRFQREARTTSTLNHPNIVTIFDVGEDNKRHFIAMEYLPGNTLKDYLDQGHNFLLEELLDILIQVASALDHAHSKGVIHRDIKPDNVKILQDDIVKIMDFGIAGLESKSSNLTQDGTILGTIAYISPEQLYNSKNVSTRADLFSLGVMMYELFTRKLPFDGDTVGATIIKVMNDLPVSPSKYNPKLPDKIEQVILRCLEKDPMKRFAKAREVMQELLAYKISLSHRELQEPIMDGEIASASRLQKSDTAMAPFRMTAITTGRIKLGKYKLLHLEDDPIRKRIFSDLIKQEGLPFDWMQVDTVAEALQLLGKHDFDFLICDYLLKDGYSDQVLDKARHMPIIVVTSTSHPQTIINLMKKGIVDYILKSNAVDEVKKIIQIIQEKTGDQHLAQVDLEGFEEKSEALVQRTTLETKKQDQIPKCLEFKQILGRSGSAPGEFASPRWVYACLRTHHLLVADTQNGRVQVLDAQGHSKLQILIEEMKAPCAVATSPEGKIYVLDAADALVRVFDGEGKLLESFGGKGDTPGKLVSAFGLAYFNSKIYVTDPEAHKVHVFDQQGMIQEVILNPSESGEFKNPSGIFASDTHLYILDHGLSQVHVLNAAHQQVLIFGKRGTGKGDFVIPKGIAVDREGHIFVTDVLGHRVQIFDREGKWLCAYGKKGVNNGEFNNPESVAISPEGQVFILDRGNHRLQVLEFKRAETCA</sequence>
<dbReference type="Proteomes" id="UP000231019">
    <property type="component" value="Unassembled WGS sequence"/>
</dbReference>
<dbReference type="PROSITE" id="PS50011">
    <property type="entry name" value="PROTEIN_KINASE_DOM"/>
    <property type="match status" value="1"/>
</dbReference>
<keyword evidence="5 10" id="KW-0547">Nucleotide-binding</keyword>
<evidence type="ECO:0000256" key="1">
    <source>
        <dbReference type="ARBA" id="ARBA00012513"/>
    </source>
</evidence>
<dbReference type="InterPro" id="IPR001258">
    <property type="entry name" value="NHL_repeat"/>
</dbReference>
<dbReference type="FunFam" id="1.10.510.10:FF:000021">
    <property type="entry name" value="Serine/threonine protein kinase"/>
    <property type="match status" value="1"/>
</dbReference>
<dbReference type="SUPFAM" id="SSF52172">
    <property type="entry name" value="CheY-like"/>
    <property type="match status" value="1"/>
</dbReference>
<accession>A0A2M7G1L7</accession>
<dbReference type="PROSITE" id="PS00107">
    <property type="entry name" value="PROTEIN_KINASE_ATP"/>
    <property type="match status" value="1"/>
</dbReference>
<dbReference type="Gene3D" id="3.40.50.2300">
    <property type="match status" value="1"/>
</dbReference>
<dbReference type="Gene3D" id="1.10.510.10">
    <property type="entry name" value="Transferase(Phosphotransferase) domain 1"/>
    <property type="match status" value="1"/>
</dbReference>
<gene>
    <name evidence="13" type="ORF">COW36_16450</name>
</gene>
<dbReference type="Pfam" id="PF00072">
    <property type="entry name" value="Response_reg"/>
    <property type="match status" value="1"/>
</dbReference>
<comment type="caution">
    <text evidence="13">The sequence shown here is derived from an EMBL/GenBank/DDBJ whole genome shotgun (WGS) entry which is preliminary data.</text>
</comment>
<dbReference type="SMART" id="SM00448">
    <property type="entry name" value="REC"/>
    <property type="match status" value="1"/>
</dbReference>
<dbReference type="GO" id="GO:0000160">
    <property type="term" value="P:phosphorelay signal transduction system"/>
    <property type="evidence" value="ECO:0007669"/>
    <property type="project" value="InterPro"/>
</dbReference>
<keyword evidence="3" id="KW-0808">Transferase</keyword>
<evidence type="ECO:0000259" key="11">
    <source>
        <dbReference type="PROSITE" id="PS50011"/>
    </source>
</evidence>
<feature type="domain" description="Response regulatory" evidence="12">
    <location>
        <begin position="332"/>
        <end position="444"/>
    </location>
</feature>
<dbReference type="PROSITE" id="PS50110">
    <property type="entry name" value="RESPONSE_REGULATORY"/>
    <property type="match status" value="1"/>
</dbReference>
<dbReference type="Gene3D" id="2.120.10.30">
    <property type="entry name" value="TolB, C-terminal domain"/>
    <property type="match status" value="3"/>
</dbReference>
<dbReference type="InterPro" id="IPR017441">
    <property type="entry name" value="Protein_kinase_ATP_BS"/>
</dbReference>
<evidence type="ECO:0000259" key="12">
    <source>
        <dbReference type="PROSITE" id="PS50110"/>
    </source>
</evidence>
<feature type="repeat" description="NHL" evidence="9">
    <location>
        <begin position="488"/>
        <end position="532"/>
    </location>
</feature>
<dbReference type="PROSITE" id="PS51125">
    <property type="entry name" value="NHL"/>
    <property type="match status" value="3"/>
</dbReference>
<dbReference type="Gene3D" id="3.30.200.20">
    <property type="entry name" value="Phosphorylase Kinase, domain 1"/>
    <property type="match status" value="1"/>
</dbReference>
<dbReference type="SMART" id="SM00220">
    <property type="entry name" value="S_TKc"/>
    <property type="match status" value="1"/>
</dbReference>
<dbReference type="AlphaFoldDB" id="A0A2M7G1L7"/>
<dbReference type="SUPFAM" id="SSF56112">
    <property type="entry name" value="Protein kinase-like (PK-like)"/>
    <property type="match status" value="1"/>
</dbReference>
<dbReference type="Pfam" id="PF01436">
    <property type="entry name" value="NHL"/>
    <property type="match status" value="2"/>
</dbReference>
<evidence type="ECO:0000256" key="6">
    <source>
        <dbReference type="ARBA" id="ARBA00022777"/>
    </source>
</evidence>
<keyword evidence="7 10" id="KW-0067">ATP-binding</keyword>
<dbReference type="PANTHER" id="PTHR43289">
    <property type="entry name" value="MITOGEN-ACTIVATED PROTEIN KINASE KINASE KINASE 20-RELATED"/>
    <property type="match status" value="1"/>
</dbReference>
<dbReference type="Pfam" id="PF00069">
    <property type="entry name" value="Pkinase"/>
    <property type="match status" value="1"/>
</dbReference>
<protein>
    <recommendedName>
        <fullName evidence="1">non-specific serine/threonine protein kinase</fullName>
        <ecNumber evidence="1">2.7.11.1</ecNumber>
    </recommendedName>
</protein>
<dbReference type="InterPro" id="IPR001789">
    <property type="entry name" value="Sig_transdc_resp-reg_receiver"/>
</dbReference>
<dbReference type="EMBL" id="PFFQ01000049">
    <property type="protein sequence ID" value="PIW15627.1"/>
    <property type="molecule type" value="Genomic_DNA"/>
</dbReference>
<dbReference type="InterPro" id="IPR011042">
    <property type="entry name" value="6-blade_b-propeller_TolB-like"/>
</dbReference>
<proteinExistence type="predicted"/>
<feature type="domain" description="Protein kinase" evidence="11">
    <location>
        <begin position="17"/>
        <end position="280"/>
    </location>
</feature>
<evidence type="ECO:0000256" key="8">
    <source>
        <dbReference type="PROSITE-ProRule" id="PRU00169"/>
    </source>
</evidence>
<name>A0A2M7G1L7_9BACT</name>
<keyword evidence="6" id="KW-0418">Kinase</keyword>
<feature type="repeat" description="NHL" evidence="9">
    <location>
        <begin position="669"/>
        <end position="712"/>
    </location>
</feature>
<dbReference type="PANTHER" id="PTHR43289:SF6">
    <property type="entry name" value="SERINE_THREONINE-PROTEIN KINASE NEKL-3"/>
    <property type="match status" value="1"/>
</dbReference>
<dbReference type="CDD" id="cd00156">
    <property type="entry name" value="REC"/>
    <property type="match status" value="1"/>
</dbReference>
<dbReference type="CDD" id="cd14014">
    <property type="entry name" value="STKc_PknB_like"/>
    <property type="match status" value="1"/>
</dbReference>
<evidence type="ECO:0000256" key="5">
    <source>
        <dbReference type="ARBA" id="ARBA00022741"/>
    </source>
</evidence>
<dbReference type="GO" id="GO:0005524">
    <property type="term" value="F:ATP binding"/>
    <property type="evidence" value="ECO:0007669"/>
    <property type="project" value="UniProtKB-UniRule"/>
</dbReference>